<name>A0AAV2YE11_9STRA</name>
<dbReference type="EMBL" id="DAKRPA010000312">
    <property type="protein sequence ID" value="DAZ93487.1"/>
    <property type="molecule type" value="Genomic_DNA"/>
</dbReference>
<reference evidence="1" key="2">
    <citation type="journal article" date="2023" name="Microbiol Resour">
        <title>Decontamination and Annotation of the Draft Genome Sequence of the Oomycete Lagenidium giganteum ARSEF 373.</title>
        <authorList>
            <person name="Morgan W.R."/>
            <person name="Tartar A."/>
        </authorList>
    </citation>
    <scope>NUCLEOTIDE SEQUENCE</scope>
    <source>
        <strain evidence="1">ARSEF 373</strain>
    </source>
</reference>
<accession>A0AAV2YE11</accession>
<dbReference type="Proteomes" id="UP001146120">
    <property type="component" value="Unassembled WGS sequence"/>
</dbReference>
<keyword evidence="2" id="KW-1185">Reference proteome</keyword>
<protein>
    <submittedName>
        <fullName evidence="1">Uncharacterized protein</fullName>
    </submittedName>
</protein>
<proteinExistence type="predicted"/>
<dbReference type="AlphaFoldDB" id="A0AAV2YE11"/>
<evidence type="ECO:0000313" key="1">
    <source>
        <dbReference type="EMBL" id="DAZ93487.1"/>
    </source>
</evidence>
<evidence type="ECO:0000313" key="2">
    <source>
        <dbReference type="Proteomes" id="UP001146120"/>
    </source>
</evidence>
<gene>
    <name evidence="1" type="ORF">N0F65_007855</name>
</gene>
<reference evidence="1" key="1">
    <citation type="submission" date="2022-11" db="EMBL/GenBank/DDBJ databases">
        <authorList>
            <person name="Morgan W.R."/>
            <person name="Tartar A."/>
        </authorList>
    </citation>
    <scope>NUCLEOTIDE SEQUENCE</scope>
    <source>
        <strain evidence="1">ARSEF 373</strain>
    </source>
</reference>
<comment type="caution">
    <text evidence="1">The sequence shown here is derived from an EMBL/GenBank/DDBJ whole genome shotgun (WGS) entry which is preliminary data.</text>
</comment>
<sequence>MQQPPGSPTWCRPHHLDRERLRAVLTQADYADVRYHEAVVVVVNKQPKAFKLLAVAGDALLVFSLASTQPGGAPLRVPFSRVIRIDQVSPSLTKQRGMMIHSESLLFRVVARPAKTSVKQQKAPPNDEYFISTFERGSQVAFYLTRAHSVYFQTRILRSEAHGHVEVDNDDAAELVRGVLAEISAADDRVRRSALITELAVAMHGSAALKRLFFVDKTSFHIAGRCKEVVVGVPAFVVGELQAALTAVAATGDALEYILSLFQLLSSALFDGYAVPQRIHFLQQWDFETALNIAMTRPIVDRKRKNDALVVLEEDIMEEQLVLLLELEAAQQDLDLASDGAYFRSTKHVCRAAVESPRFPEFFKKFLKRLAIVLSRSPAEVPGLRTRGSRWSLAMWRYATLLDLFFAVERDEVTQHVLAHQDRFNMYVRNHNFLDALRSSTVPHLLQAADKIARAIELIDQEEEQSRTVDRKS</sequence>
<organism evidence="1 2">
    <name type="scientific">Lagenidium giganteum</name>
    <dbReference type="NCBI Taxonomy" id="4803"/>
    <lineage>
        <taxon>Eukaryota</taxon>
        <taxon>Sar</taxon>
        <taxon>Stramenopiles</taxon>
        <taxon>Oomycota</taxon>
        <taxon>Peronosporomycetes</taxon>
        <taxon>Pythiales</taxon>
        <taxon>Pythiaceae</taxon>
    </lineage>
</organism>